<organism evidence="12 13">
    <name type="scientific">Mandrillus leucophaeus</name>
    <name type="common">Drill</name>
    <name type="synonym">Papio leucophaeus</name>
    <dbReference type="NCBI Taxonomy" id="9568"/>
    <lineage>
        <taxon>Eukaryota</taxon>
        <taxon>Metazoa</taxon>
        <taxon>Chordata</taxon>
        <taxon>Craniata</taxon>
        <taxon>Vertebrata</taxon>
        <taxon>Euteleostomi</taxon>
        <taxon>Mammalia</taxon>
        <taxon>Eutheria</taxon>
        <taxon>Euarchontoglires</taxon>
        <taxon>Primates</taxon>
        <taxon>Haplorrhini</taxon>
        <taxon>Catarrhini</taxon>
        <taxon>Cercopithecidae</taxon>
        <taxon>Cercopithecinae</taxon>
        <taxon>Mandrillus</taxon>
    </lineage>
</organism>
<dbReference type="NCBIfam" id="TIGR00590">
    <property type="entry name" value="pcna"/>
    <property type="match status" value="1"/>
</dbReference>
<dbReference type="Proteomes" id="UP000233140">
    <property type="component" value="Unassembled WGS sequence"/>
</dbReference>
<dbReference type="PANTHER" id="PTHR11352:SF6">
    <property type="entry name" value="PROLIFERATING CELL NUCLEAR ANTIGEN"/>
    <property type="match status" value="1"/>
</dbReference>
<dbReference type="CDD" id="cd00577">
    <property type="entry name" value="PCNA"/>
    <property type="match status" value="1"/>
</dbReference>
<keyword evidence="3 9" id="KW-0235">DNA replication</keyword>
<accession>A0A2K6AA55</accession>
<keyword evidence="6 8" id="KW-0539">Nucleus</keyword>
<dbReference type="GO" id="GO:0043626">
    <property type="term" value="C:PCNA complex"/>
    <property type="evidence" value="ECO:0007669"/>
    <property type="project" value="TreeGrafter"/>
</dbReference>
<evidence type="ECO:0000256" key="7">
    <source>
        <dbReference type="ARBA" id="ARBA00045553"/>
    </source>
</evidence>
<keyword evidence="5" id="KW-0227">DNA damage</keyword>
<evidence type="ECO:0000256" key="9">
    <source>
        <dbReference type="RuleBase" id="RU003671"/>
    </source>
</evidence>
<dbReference type="InterPro" id="IPR046938">
    <property type="entry name" value="DNA_clamp_sf"/>
</dbReference>
<evidence type="ECO:0000256" key="2">
    <source>
        <dbReference type="ARBA" id="ARBA00010462"/>
    </source>
</evidence>
<evidence type="ECO:0000256" key="3">
    <source>
        <dbReference type="ARBA" id="ARBA00022705"/>
    </source>
</evidence>
<sequence>MFQARLVQGSVLKKALEALKDLINDACWDINLSGVNLQSLDSSHVSLVQFTLPSEGFDTYCCDCNLAMGTNLSIISKILKCAGNEDIVTLRTEDSVDTLVLLFEASNQEKFSDYEIKSMNLDVEQLGIAEQEYHSIAKMPSDEFSCIYAVVISCVKDGIKFSASGDLGNENKLSQASTVDKEEEAVTMEMNEPVQLTFALRYLNFLTKATPLSSMVALNMSADIHLVVDYKIADMGHLKYYLAPKIKDEEGP</sequence>
<dbReference type="GeneTree" id="ENSGT00390000004965"/>
<dbReference type="InterPro" id="IPR022648">
    <property type="entry name" value="Pr_cel_nuc_antig_N"/>
</dbReference>
<dbReference type="GO" id="GO:0006275">
    <property type="term" value="P:regulation of DNA replication"/>
    <property type="evidence" value="ECO:0007669"/>
    <property type="project" value="InterPro"/>
</dbReference>
<dbReference type="AlphaFoldDB" id="A0A2K6AA55"/>
<evidence type="ECO:0000256" key="1">
    <source>
        <dbReference type="ARBA" id="ARBA00004123"/>
    </source>
</evidence>
<dbReference type="InterPro" id="IPR022659">
    <property type="entry name" value="Pr_cel_nuc_antig_CS"/>
</dbReference>
<comment type="function">
    <text evidence="7">Auxiliary protein of DNA polymerase delta and epsilon, is involved in the control of eukaryotic DNA replication by increasing the polymerase's processibility during elongation of the leading strand. Induces a robust stimulatory effect on the 3'-5' exonuclease and 3'-phosphodiesterase, but not apurinic-apyrimidinic (AP) endonuclease, APEX2 activities. Has to be loaded onto DNA in order to be able to stimulate APEX2. Plays a key role in DNA damage response (DDR) by being conveniently positioned at the replication fork to coordinate DNA replication with DNA repair and DNA damage tolerance pathways. Acts as a loading platform to recruit DDR proteins that allow completion of DNA replication after DNA damage and promote postreplication repair: Monoubiquitinated PCNA leads to recruitment of translesion (TLS) polymerases, while 'Lys-63'-linked polyubiquitination of PCNA is involved in error-free pathway and employs recombination mechanisms to synthesize across the lesion.</text>
</comment>
<dbReference type="GO" id="GO:0006272">
    <property type="term" value="P:leading strand elongation"/>
    <property type="evidence" value="ECO:0007669"/>
    <property type="project" value="TreeGrafter"/>
</dbReference>
<dbReference type="GO" id="GO:0003677">
    <property type="term" value="F:DNA binding"/>
    <property type="evidence" value="ECO:0007669"/>
    <property type="project" value="UniProtKB-KW"/>
</dbReference>
<dbReference type="FunFam" id="3.10.150.10:FF:000008">
    <property type="entry name" value="Proliferating cell nuclear antigen"/>
    <property type="match status" value="1"/>
</dbReference>
<name>A0A2K6AA55_MANLE</name>
<feature type="domain" description="Proliferating cell nuclear antigen PCNA N-terminal" evidence="10">
    <location>
        <begin position="1"/>
        <end position="124"/>
    </location>
</feature>
<dbReference type="InterPro" id="IPR022649">
    <property type="entry name" value="Pr_cel_nuc_antig_C"/>
</dbReference>
<dbReference type="Pfam" id="PF00705">
    <property type="entry name" value="PCNA_N"/>
    <property type="match status" value="1"/>
</dbReference>
<dbReference type="GO" id="GO:0019985">
    <property type="term" value="P:translesion synthesis"/>
    <property type="evidence" value="ECO:0007669"/>
    <property type="project" value="TreeGrafter"/>
</dbReference>
<dbReference type="OMA" id="KERTADY"/>
<comment type="function">
    <text evidence="8">This protein is an auxiliary protein of DNA polymerase delta and is involved in the control of eukaryotic DNA replication by increasing the polymerase's processivity during elongation of the leading strand.</text>
</comment>
<dbReference type="GO" id="GO:0030337">
    <property type="term" value="F:DNA polymerase processivity factor activity"/>
    <property type="evidence" value="ECO:0007669"/>
    <property type="project" value="InterPro"/>
</dbReference>
<dbReference type="STRING" id="9568.ENSMLEP00000036910"/>
<feature type="domain" description="Proliferating cell nuclear antigen PCNA C-terminal" evidence="11">
    <location>
        <begin position="127"/>
        <end position="245"/>
    </location>
</feature>
<evidence type="ECO:0000259" key="11">
    <source>
        <dbReference type="Pfam" id="PF02747"/>
    </source>
</evidence>
<reference evidence="12" key="1">
    <citation type="submission" date="2025-08" db="UniProtKB">
        <authorList>
            <consortium name="Ensembl"/>
        </authorList>
    </citation>
    <scope>IDENTIFICATION</scope>
</reference>
<keyword evidence="13" id="KW-1185">Reference proteome</keyword>
<reference evidence="12" key="2">
    <citation type="submission" date="2025-09" db="UniProtKB">
        <authorList>
            <consortium name="Ensembl"/>
        </authorList>
    </citation>
    <scope>IDENTIFICATION</scope>
</reference>
<dbReference type="GO" id="GO:0006298">
    <property type="term" value="P:mismatch repair"/>
    <property type="evidence" value="ECO:0007669"/>
    <property type="project" value="TreeGrafter"/>
</dbReference>
<dbReference type="Ensembl" id="ENSMLET00000060516.1">
    <property type="protein sequence ID" value="ENSMLEP00000036910.1"/>
    <property type="gene ID" value="ENSMLEG00000042568.1"/>
</dbReference>
<comment type="similarity">
    <text evidence="2 9">Belongs to the PCNA family.</text>
</comment>
<dbReference type="PROSITE" id="PS01251">
    <property type="entry name" value="PCNA_1"/>
    <property type="match status" value="1"/>
</dbReference>
<keyword evidence="5" id="KW-0234">DNA repair</keyword>
<comment type="subcellular location">
    <subcellularLocation>
        <location evidence="1 8">Nucleus</location>
    </subcellularLocation>
</comment>
<evidence type="ECO:0000256" key="6">
    <source>
        <dbReference type="ARBA" id="ARBA00023242"/>
    </source>
</evidence>
<evidence type="ECO:0000259" key="10">
    <source>
        <dbReference type="Pfam" id="PF00705"/>
    </source>
</evidence>
<dbReference type="SUPFAM" id="SSF55979">
    <property type="entry name" value="DNA clamp"/>
    <property type="match status" value="2"/>
</dbReference>
<dbReference type="Gene3D" id="3.10.150.10">
    <property type="entry name" value="DNA Polymerase III, subunit A, domain 2"/>
    <property type="match status" value="2"/>
</dbReference>
<dbReference type="Pfam" id="PF02747">
    <property type="entry name" value="PCNA_C"/>
    <property type="match status" value="1"/>
</dbReference>
<proteinExistence type="inferred from homology"/>
<evidence type="ECO:0000313" key="12">
    <source>
        <dbReference type="Ensembl" id="ENSMLEP00000036910.1"/>
    </source>
</evidence>
<dbReference type="PANTHER" id="PTHR11352">
    <property type="entry name" value="PROLIFERATING CELL NUCLEAR ANTIGEN"/>
    <property type="match status" value="1"/>
</dbReference>
<dbReference type="PRINTS" id="PR00339">
    <property type="entry name" value="PCNACYCLIN"/>
</dbReference>
<keyword evidence="4 9" id="KW-0238">DNA-binding</keyword>
<dbReference type="FunFam" id="3.10.150.10:FF:000006">
    <property type="entry name" value="Proliferating cell nuclear antigen"/>
    <property type="match status" value="1"/>
</dbReference>
<protein>
    <recommendedName>
        <fullName evidence="8">DNA sliding clamp PCNA</fullName>
    </recommendedName>
</protein>
<dbReference type="InterPro" id="IPR000730">
    <property type="entry name" value="Pr_cel_nuc_antig"/>
</dbReference>
<evidence type="ECO:0000256" key="4">
    <source>
        <dbReference type="ARBA" id="ARBA00023125"/>
    </source>
</evidence>
<dbReference type="FunFam" id="3.70.10.10:FF:000001">
    <property type="entry name" value="Proliferating cell nuclear antigen"/>
    <property type="match status" value="1"/>
</dbReference>
<evidence type="ECO:0000313" key="13">
    <source>
        <dbReference type="Proteomes" id="UP000233140"/>
    </source>
</evidence>
<evidence type="ECO:0000256" key="8">
    <source>
        <dbReference type="RuleBase" id="RU000641"/>
    </source>
</evidence>
<evidence type="ECO:0000256" key="5">
    <source>
        <dbReference type="ARBA" id="ARBA00023204"/>
    </source>
</evidence>